<evidence type="ECO:0008006" key="4">
    <source>
        <dbReference type="Google" id="ProtNLM"/>
    </source>
</evidence>
<dbReference type="RefSeq" id="WP_254158895.1">
    <property type="nucleotide sequence ID" value="NZ_JAHESF010000001.1"/>
</dbReference>
<evidence type="ECO:0000313" key="2">
    <source>
        <dbReference type="EMBL" id="MBT1695344.1"/>
    </source>
</evidence>
<evidence type="ECO:0000313" key="3">
    <source>
        <dbReference type="Proteomes" id="UP001319200"/>
    </source>
</evidence>
<accession>A0AAP2DGT4</accession>
<dbReference type="Proteomes" id="UP001319200">
    <property type="component" value="Unassembled WGS sequence"/>
</dbReference>
<sequence length="186" mass="20193">MRLFLNIATPHRALPVLVLVFLWVTGCIHQDEVSPEQPFTASGRSLEADNPNAKSASYPGDYKITVTVNGKIWTYCITKCEGAKDLSNFSINLQNCGLNSSTINNIVWATVNGKPATLESSNGRNGCDIQSVTTNFVKFDNLPSASSYKIVFELDKLIGNFVTSTAWLKAGTSCHPYAIVAPCCPL</sequence>
<name>A0AAP2DGT4_9BACT</name>
<comment type="caution">
    <text evidence="2">The sequence shown here is derived from an EMBL/GenBank/DDBJ whole genome shotgun (WGS) entry which is preliminary data.</text>
</comment>
<gene>
    <name evidence="2" type="ORF">KK083_00560</name>
</gene>
<protein>
    <recommendedName>
        <fullName evidence="4">Lipoprotein</fullName>
    </recommendedName>
</protein>
<dbReference type="AlphaFoldDB" id="A0AAP2DGT4"/>
<keyword evidence="3" id="KW-1185">Reference proteome</keyword>
<reference evidence="2 3" key="1">
    <citation type="submission" date="2021-05" db="EMBL/GenBank/DDBJ databases">
        <title>A Polyphasic approach of four new species of the genus Ohtaekwangia: Ohtaekwangia histidinii sp. nov., Ohtaekwangia cretensis sp. nov., Ohtaekwangia indiensis sp. nov., Ohtaekwangia reichenbachii sp. nov. from diverse environment.</title>
        <authorList>
            <person name="Octaviana S."/>
        </authorList>
    </citation>
    <scope>NUCLEOTIDE SEQUENCE [LARGE SCALE GENOMIC DNA]</scope>
    <source>
        <strain evidence="2 3">PWU4</strain>
    </source>
</reference>
<proteinExistence type="predicted"/>
<dbReference type="EMBL" id="JAHESF010000001">
    <property type="protein sequence ID" value="MBT1695344.1"/>
    <property type="molecule type" value="Genomic_DNA"/>
</dbReference>
<organism evidence="2 3">
    <name type="scientific">Chryseosolibacter histidini</name>
    <dbReference type="NCBI Taxonomy" id="2782349"/>
    <lineage>
        <taxon>Bacteria</taxon>
        <taxon>Pseudomonadati</taxon>
        <taxon>Bacteroidota</taxon>
        <taxon>Cytophagia</taxon>
        <taxon>Cytophagales</taxon>
        <taxon>Chryseotaleaceae</taxon>
        <taxon>Chryseosolibacter</taxon>
    </lineage>
</organism>
<feature type="region of interest" description="Disordered" evidence="1">
    <location>
        <begin position="34"/>
        <end position="54"/>
    </location>
</feature>
<evidence type="ECO:0000256" key="1">
    <source>
        <dbReference type="SAM" id="MobiDB-lite"/>
    </source>
</evidence>
<dbReference type="PROSITE" id="PS51257">
    <property type="entry name" value="PROKAR_LIPOPROTEIN"/>
    <property type="match status" value="1"/>
</dbReference>